<feature type="non-terminal residue" evidence="2">
    <location>
        <position position="1"/>
    </location>
</feature>
<sequence>KLIMLRNKQGELPSELRSYSAMELVSSCVKNFNSEKPKDLIKDLNLKTSQLAFDIVFKSPDGIMDTLETVLTSTFVRYPFDENDKFYDIDVTDLNFPLCHSPSMLKTISDLLGLSENDEGTEFIQNGIIANDNGTGDSYTNEEIAQATCELRTQCLPMIRSHNEKGTSNKNESHDNGLQDSIPLSKSVGVTNTPPNKLQIVHPLEETYRSRYKSDYFPQHGQVRKPRYVADSVGNHFVSIKMPVDYINELSNKYIRVAWLTGLVNDQHYYSPYKFQINNNNPKVLDENPIYLPVTINASDDYVMKLHLVLIKSKLDQLRQAQPLKLFIPSDCENVMSKPLNPKKLIETYKLEKSHLAFTLCTKQADNIYITHSETTVISRLMTEGVLKSSTKQTYQFTCPHCTHCFALSSSTSAQSETTNSSTKRKTDDRTPSIKKYDQTDQFNDIVGETGVQNTDDLIATNSEFNLNNVVIQQSQEIVQDYQIFKNFKLETVGSILLSGSVAIIPISSDQLQLVHPLEETYRSRYKSDYFPENGQVRKPRYVTDSVRNHFVSIKIPSIYFENHCKKYIRVDWITTSKDGQPYYMPYKFQTNNDKRVLDIILGIDKIQTRRIEKCSGIDAV</sequence>
<dbReference type="EMBL" id="CAJOBC010006403">
    <property type="protein sequence ID" value="CAF3897723.1"/>
    <property type="molecule type" value="Genomic_DNA"/>
</dbReference>
<feature type="region of interest" description="Disordered" evidence="1">
    <location>
        <begin position="162"/>
        <end position="189"/>
    </location>
</feature>
<feature type="region of interest" description="Disordered" evidence="1">
    <location>
        <begin position="416"/>
        <end position="435"/>
    </location>
</feature>
<organism evidence="2 4">
    <name type="scientific">Didymodactylos carnosus</name>
    <dbReference type="NCBI Taxonomy" id="1234261"/>
    <lineage>
        <taxon>Eukaryota</taxon>
        <taxon>Metazoa</taxon>
        <taxon>Spiralia</taxon>
        <taxon>Gnathifera</taxon>
        <taxon>Rotifera</taxon>
        <taxon>Eurotatoria</taxon>
        <taxon>Bdelloidea</taxon>
        <taxon>Philodinida</taxon>
        <taxon>Philodinidae</taxon>
        <taxon>Didymodactylos</taxon>
    </lineage>
</organism>
<feature type="compositionally biased region" description="Polar residues" evidence="1">
    <location>
        <begin position="178"/>
        <end position="189"/>
    </location>
</feature>
<keyword evidence="4" id="KW-1185">Reference proteome</keyword>
<comment type="caution">
    <text evidence="2">The sequence shown here is derived from an EMBL/GenBank/DDBJ whole genome shotgun (WGS) entry which is preliminary data.</text>
</comment>
<gene>
    <name evidence="2" type="ORF">GPM918_LOCUS20339</name>
    <name evidence="3" type="ORF">SRO942_LOCUS20337</name>
</gene>
<feature type="compositionally biased region" description="Basic and acidic residues" evidence="1">
    <location>
        <begin position="162"/>
        <end position="177"/>
    </location>
</feature>
<dbReference type="Proteomes" id="UP000663829">
    <property type="component" value="Unassembled WGS sequence"/>
</dbReference>
<proteinExistence type="predicted"/>
<protein>
    <submittedName>
        <fullName evidence="2">Uncharacterized protein</fullName>
    </submittedName>
</protein>
<evidence type="ECO:0000256" key="1">
    <source>
        <dbReference type="SAM" id="MobiDB-lite"/>
    </source>
</evidence>
<dbReference type="AlphaFoldDB" id="A0A814RI54"/>
<dbReference type="Proteomes" id="UP000681722">
    <property type="component" value="Unassembled WGS sequence"/>
</dbReference>
<dbReference type="EMBL" id="CAJNOQ010006402">
    <property type="protein sequence ID" value="CAF1133913.1"/>
    <property type="molecule type" value="Genomic_DNA"/>
</dbReference>
<evidence type="ECO:0000313" key="2">
    <source>
        <dbReference type="EMBL" id="CAF1133913.1"/>
    </source>
</evidence>
<evidence type="ECO:0000313" key="4">
    <source>
        <dbReference type="Proteomes" id="UP000663829"/>
    </source>
</evidence>
<feature type="compositionally biased region" description="Basic and acidic residues" evidence="1">
    <location>
        <begin position="425"/>
        <end position="435"/>
    </location>
</feature>
<evidence type="ECO:0000313" key="3">
    <source>
        <dbReference type="EMBL" id="CAF3897723.1"/>
    </source>
</evidence>
<accession>A0A814RI54</accession>
<name>A0A814RI54_9BILA</name>
<reference evidence="2" key="1">
    <citation type="submission" date="2021-02" db="EMBL/GenBank/DDBJ databases">
        <authorList>
            <person name="Nowell W R."/>
        </authorList>
    </citation>
    <scope>NUCLEOTIDE SEQUENCE</scope>
</reference>